<dbReference type="GO" id="GO:0051539">
    <property type="term" value="F:4 iron, 4 sulfur cluster binding"/>
    <property type="evidence" value="ECO:0007669"/>
    <property type="project" value="UniProtKB-KW"/>
</dbReference>
<sequence length="266" mass="29958">MSKLNTPLDIYKFLPKSNCGQCQLAGCLAFAAAVIKGQKNLNECTNLDDHTIKQLNKQIVNLKTADTIQEQLLKSLQREISSVDFPSSALRLGASYTGKYLKIKVLGKDFMVDSNGIIISDCHVNYWVTIPLLSYIKYARGSNAAGNWVPFRELKNGKSREAIFRKRCEQALKHIIDKNTDLLEDIISVFSGSQLVNVFSSDISLVLYPLPKIPILINYYKPIDDLESKLNIFLDETAEDNLNIELIHMLCTGLVTMFERIAVRHS</sequence>
<dbReference type="AlphaFoldDB" id="C8VX02"/>
<dbReference type="PROSITE" id="PS51656">
    <property type="entry name" value="4FE4S"/>
    <property type="match status" value="1"/>
</dbReference>
<keyword evidence="4" id="KW-0411">Iron-sulfur</keyword>
<keyword evidence="3" id="KW-0408">Iron</keyword>
<dbReference type="STRING" id="485916.Dtox_1721"/>
<dbReference type="OrthoDB" id="9793312at2"/>
<dbReference type="HOGENOM" id="CLU_1044810_0_0_9"/>
<reference evidence="6 7" key="1">
    <citation type="journal article" date="2009" name="Stand. Genomic Sci.">
        <title>Complete genome sequence of Desulfotomaculum acetoxidans type strain (5575).</title>
        <authorList>
            <person name="Spring S."/>
            <person name="Lapidus A."/>
            <person name="Schroder M."/>
            <person name="Gleim D."/>
            <person name="Sims D."/>
            <person name="Meincke L."/>
            <person name="Glavina Del Rio T."/>
            <person name="Tice H."/>
            <person name="Copeland A."/>
            <person name="Cheng J.F."/>
            <person name="Lucas S."/>
            <person name="Chen F."/>
            <person name="Nolan M."/>
            <person name="Bruce D."/>
            <person name="Goodwin L."/>
            <person name="Pitluck S."/>
            <person name="Ivanova N."/>
            <person name="Mavromatis K."/>
            <person name="Mikhailova N."/>
            <person name="Pati A."/>
            <person name="Chen A."/>
            <person name="Palaniappan K."/>
            <person name="Land M."/>
            <person name="Hauser L."/>
            <person name="Chang Y.J."/>
            <person name="Jeffries C.D."/>
            <person name="Chain P."/>
            <person name="Saunders E."/>
            <person name="Brettin T."/>
            <person name="Detter J.C."/>
            <person name="Goker M."/>
            <person name="Bristow J."/>
            <person name="Eisen J.A."/>
            <person name="Markowitz V."/>
            <person name="Hugenholtz P."/>
            <person name="Kyrpides N.C."/>
            <person name="Klenk H.P."/>
            <person name="Han C."/>
        </authorList>
    </citation>
    <scope>NUCLEOTIDE SEQUENCE [LARGE SCALE GENOMIC DNA]</scope>
    <source>
        <strain evidence="7">ATCC 49208 / DSM 771 / VKM B-1644</strain>
    </source>
</reference>
<feature type="domain" description="4Fe-4S" evidence="5">
    <location>
        <begin position="2"/>
        <end position="61"/>
    </location>
</feature>
<evidence type="ECO:0000313" key="7">
    <source>
        <dbReference type="Proteomes" id="UP000002217"/>
    </source>
</evidence>
<evidence type="ECO:0000256" key="2">
    <source>
        <dbReference type="ARBA" id="ARBA00022723"/>
    </source>
</evidence>
<dbReference type="KEGG" id="dae:Dtox_1721"/>
<evidence type="ECO:0000259" key="5">
    <source>
        <dbReference type="PROSITE" id="PS51656"/>
    </source>
</evidence>
<proteinExistence type="predicted"/>
<accession>C8VX02</accession>
<dbReference type="Gene3D" id="1.10.15.40">
    <property type="entry name" value="Electron transport complex subunit B, putative Fe-S cluster"/>
    <property type="match status" value="1"/>
</dbReference>
<keyword evidence="1" id="KW-0004">4Fe-4S</keyword>
<keyword evidence="2" id="KW-0479">Metal-binding</keyword>
<evidence type="ECO:0000256" key="1">
    <source>
        <dbReference type="ARBA" id="ARBA00022485"/>
    </source>
</evidence>
<evidence type="ECO:0000256" key="3">
    <source>
        <dbReference type="ARBA" id="ARBA00023004"/>
    </source>
</evidence>
<name>C8VX02_DESAS</name>
<keyword evidence="7" id="KW-1185">Reference proteome</keyword>
<dbReference type="eggNOG" id="COG1456">
    <property type="taxonomic scope" value="Bacteria"/>
</dbReference>
<organism evidence="6 7">
    <name type="scientific">Desulfofarcimen acetoxidans (strain ATCC 49208 / DSM 771 / KCTC 5769 / VKM B-1644 / 5575)</name>
    <name type="common">Desulfotomaculum acetoxidans</name>
    <dbReference type="NCBI Taxonomy" id="485916"/>
    <lineage>
        <taxon>Bacteria</taxon>
        <taxon>Bacillati</taxon>
        <taxon>Bacillota</taxon>
        <taxon>Clostridia</taxon>
        <taxon>Eubacteriales</taxon>
        <taxon>Peptococcaceae</taxon>
        <taxon>Desulfofarcimen</taxon>
    </lineage>
</organism>
<dbReference type="Proteomes" id="UP000002217">
    <property type="component" value="Chromosome"/>
</dbReference>
<protein>
    <submittedName>
        <fullName evidence="6">Fe-S cluster domain protein</fullName>
    </submittedName>
</protein>
<evidence type="ECO:0000313" key="6">
    <source>
        <dbReference type="EMBL" id="ACV62578.1"/>
    </source>
</evidence>
<dbReference type="EMBL" id="CP001720">
    <property type="protein sequence ID" value="ACV62578.1"/>
    <property type="molecule type" value="Genomic_DNA"/>
</dbReference>
<dbReference type="InterPro" id="IPR024264">
    <property type="entry name" value="DUF3786"/>
</dbReference>
<dbReference type="RefSeq" id="WP_015757289.1">
    <property type="nucleotide sequence ID" value="NC_013216.1"/>
</dbReference>
<dbReference type="GO" id="GO:0046872">
    <property type="term" value="F:metal ion binding"/>
    <property type="evidence" value="ECO:0007669"/>
    <property type="project" value="UniProtKB-KW"/>
</dbReference>
<evidence type="ECO:0000256" key="4">
    <source>
        <dbReference type="ARBA" id="ARBA00023014"/>
    </source>
</evidence>
<dbReference type="InterPro" id="IPR007202">
    <property type="entry name" value="4Fe-4S_dom"/>
</dbReference>
<gene>
    <name evidence="6" type="ordered locus">Dtox_1721</name>
</gene>
<dbReference type="Pfam" id="PF04060">
    <property type="entry name" value="FeS"/>
    <property type="match status" value="1"/>
</dbReference>
<dbReference type="Pfam" id="PF12654">
    <property type="entry name" value="DUF3786"/>
    <property type="match status" value="1"/>
</dbReference>